<comment type="caution">
    <text evidence="2">The sequence shown here is derived from an EMBL/GenBank/DDBJ whole genome shotgun (WGS) entry which is preliminary data.</text>
</comment>
<dbReference type="EMBL" id="AAOA02000001">
    <property type="protein sequence ID" value="ESZ89401.1"/>
    <property type="molecule type" value="Genomic_DNA"/>
</dbReference>
<keyword evidence="1" id="KW-0812">Transmembrane</keyword>
<dbReference type="AlphaFoldDB" id="V7HT41"/>
<organism evidence="2 3">
    <name type="scientific">Congregibacter litoralis KT71</name>
    <dbReference type="NCBI Taxonomy" id="314285"/>
    <lineage>
        <taxon>Bacteria</taxon>
        <taxon>Pseudomonadati</taxon>
        <taxon>Pseudomonadota</taxon>
        <taxon>Gammaproteobacteria</taxon>
        <taxon>Cellvibrionales</taxon>
        <taxon>Halieaceae</taxon>
        <taxon>Congregibacter</taxon>
    </lineage>
</organism>
<reference evidence="2 3" key="2">
    <citation type="journal article" date="2009" name="PLoS ONE">
        <title>The photosynthetic apparatus and its regulation in the aerobic gammaproteobacterium Congregibacter litoralis gen. nov., sp. nov.</title>
        <authorList>
            <person name="Spring S."/>
            <person name="Lunsdorf H."/>
            <person name="Fuchs B.M."/>
            <person name="Tindall B.J."/>
        </authorList>
    </citation>
    <scope>NUCLEOTIDE SEQUENCE [LARGE SCALE GENOMIC DNA]</scope>
    <source>
        <strain evidence="2">KT71</strain>
    </source>
</reference>
<reference evidence="2 3" key="1">
    <citation type="journal article" date="2007" name="Proc. Natl. Acad. Sci. U.S.A.">
        <title>Characterization of a marine gammaproteobacterium capable of aerobic anoxygenic photosynthesis.</title>
        <authorList>
            <person name="Fuchs B.M."/>
            <person name="Spring S."/>
            <person name="Teeling H."/>
            <person name="Quast C."/>
            <person name="Wulf J."/>
            <person name="Schattenhofer M."/>
            <person name="Yan S."/>
            <person name="Ferriera S."/>
            <person name="Johnson J."/>
            <person name="Glockner F.O."/>
            <person name="Amann R."/>
        </authorList>
    </citation>
    <scope>NUCLEOTIDE SEQUENCE [LARGE SCALE GENOMIC DNA]</scope>
    <source>
        <strain evidence="2">KT71</strain>
    </source>
</reference>
<feature type="transmembrane region" description="Helical" evidence="1">
    <location>
        <begin position="41"/>
        <end position="65"/>
    </location>
</feature>
<dbReference type="Proteomes" id="UP000019205">
    <property type="component" value="Chromosome"/>
</dbReference>
<sequence>MHEECSSTYNMSVMTQQVVSKGFIRGHCGLSGNKYRRIVQAILRVTVNPLSGLALILLTLSGSAFPSGNRVP</sequence>
<gene>
    <name evidence="2" type="ORF">KT71_001517</name>
</gene>
<proteinExistence type="predicted"/>
<evidence type="ECO:0000256" key="1">
    <source>
        <dbReference type="SAM" id="Phobius"/>
    </source>
</evidence>
<name>V7HT41_9GAMM</name>
<accession>V7HT41</accession>
<dbReference type="STRING" id="314285.KT71_001517"/>
<evidence type="ECO:0000313" key="2">
    <source>
        <dbReference type="EMBL" id="ESZ89401.1"/>
    </source>
</evidence>
<dbReference type="HOGENOM" id="CLU_2715456_0_0_6"/>
<evidence type="ECO:0000313" key="3">
    <source>
        <dbReference type="Proteomes" id="UP000019205"/>
    </source>
</evidence>
<keyword evidence="3" id="KW-1185">Reference proteome</keyword>
<keyword evidence="1" id="KW-1133">Transmembrane helix</keyword>
<keyword evidence="1" id="KW-0472">Membrane</keyword>
<protein>
    <submittedName>
        <fullName evidence="2">Uncharacterized protein</fullName>
    </submittedName>
</protein>